<dbReference type="Pfam" id="PF00258">
    <property type="entry name" value="Flavodoxin_1"/>
    <property type="match status" value="1"/>
</dbReference>
<comment type="similarity">
    <text evidence="3">Belongs to the flavodoxin family.</text>
</comment>
<keyword evidence="5" id="KW-0285">Flavoprotein</keyword>
<evidence type="ECO:0000256" key="2">
    <source>
        <dbReference type="ARBA" id="ARBA00003297"/>
    </source>
</evidence>
<evidence type="ECO:0000256" key="5">
    <source>
        <dbReference type="ARBA" id="ARBA00022630"/>
    </source>
</evidence>
<feature type="domain" description="Flavodoxin-like" evidence="8">
    <location>
        <begin position="3"/>
        <end position="148"/>
    </location>
</feature>
<dbReference type="PROSITE" id="PS50902">
    <property type="entry name" value="FLAVODOXIN_LIKE"/>
    <property type="match status" value="1"/>
</dbReference>
<dbReference type="PROSITE" id="PS00201">
    <property type="entry name" value="FLAVODOXIN"/>
    <property type="match status" value="1"/>
</dbReference>
<protein>
    <submittedName>
        <fullName evidence="9">Flavodoxin domain-containing protein</fullName>
    </submittedName>
</protein>
<dbReference type="RefSeq" id="WP_060777720.1">
    <property type="nucleotide sequence ID" value="NZ_CAJHLF010000001.1"/>
</dbReference>
<accession>A0A7T2VSF1</accession>
<sequence>MKICIVYSSLRGNTEAAAFILASFLEDLGLRAQLVGADAYDYEALLDVDGLAIGSYTYGNHAEIPEELLDLYEDLPDLIQANPKLKQALAVFGSGDRDYPIYAKAVDDFAEMIEKSGGHLLAPGVKIDGYPDYDEEVQGLAAIAQAFLQIERGNKR</sequence>
<comment type="cofactor">
    <cofactor evidence="1">
        <name>FMN</name>
        <dbReference type="ChEBI" id="CHEBI:58210"/>
    </cofactor>
</comment>
<evidence type="ECO:0000259" key="8">
    <source>
        <dbReference type="PROSITE" id="PS50902"/>
    </source>
</evidence>
<dbReference type="GO" id="GO:0016651">
    <property type="term" value="F:oxidoreductase activity, acting on NAD(P)H"/>
    <property type="evidence" value="ECO:0007669"/>
    <property type="project" value="UniProtKB-ARBA"/>
</dbReference>
<evidence type="ECO:0000256" key="4">
    <source>
        <dbReference type="ARBA" id="ARBA00022448"/>
    </source>
</evidence>
<comment type="function">
    <text evidence="2">Low-potential electron donor to a number of redox enzymes.</text>
</comment>
<proteinExistence type="inferred from homology"/>
<dbReference type="AlphaFoldDB" id="A0A7T2VSF1"/>
<evidence type="ECO:0000256" key="6">
    <source>
        <dbReference type="ARBA" id="ARBA00022643"/>
    </source>
</evidence>
<dbReference type="InterPro" id="IPR008254">
    <property type="entry name" value="Flavodoxin/NO_synth"/>
</dbReference>
<dbReference type="PANTHER" id="PTHR42809:SF1">
    <property type="entry name" value="FLAVODOXIN 1"/>
    <property type="match status" value="1"/>
</dbReference>
<dbReference type="InterPro" id="IPR050619">
    <property type="entry name" value="Flavodoxin"/>
</dbReference>
<dbReference type="InterPro" id="IPR029039">
    <property type="entry name" value="Flavoprotein-like_sf"/>
</dbReference>
<evidence type="ECO:0000256" key="1">
    <source>
        <dbReference type="ARBA" id="ARBA00001917"/>
    </source>
</evidence>
<dbReference type="PANTHER" id="PTHR42809">
    <property type="entry name" value="FLAVODOXIN 2"/>
    <property type="match status" value="1"/>
</dbReference>
<gene>
    <name evidence="9" type="ORF">I6G68_08775</name>
</gene>
<dbReference type="InterPro" id="IPR001226">
    <property type="entry name" value="Flavodoxin_CS"/>
</dbReference>
<dbReference type="GO" id="GO:0009055">
    <property type="term" value="F:electron transfer activity"/>
    <property type="evidence" value="ECO:0007669"/>
    <property type="project" value="InterPro"/>
</dbReference>
<reference evidence="9 10" key="1">
    <citation type="submission" date="2020-12" db="EMBL/GenBank/DDBJ databases">
        <title>FDA dAtabase for Regulatory Grade micrObial Sequences (FDA-ARGOS): Supporting development and validation of Infectious Disease Dx tests.</title>
        <authorList>
            <person name="Sproer C."/>
            <person name="Gronow S."/>
            <person name="Severitt S."/>
            <person name="Schroder I."/>
            <person name="Tallon L."/>
            <person name="Sadzewicz L."/>
            <person name="Zhao X."/>
            <person name="Boylan J."/>
            <person name="Ott S."/>
            <person name="Bowen H."/>
            <person name="Vavikolanu K."/>
            <person name="Mehta A."/>
            <person name="Aluvathingal J."/>
            <person name="Nadendla S."/>
            <person name="Lowell S."/>
            <person name="Myers T."/>
            <person name="Yan Y."/>
            <person name="Sichtig H."/>
        </authorList>
    </citation>
    <scope>NUCLEOTIDE SEQUENCE [LARGE SCALE GENOMIC DNA]</scope>
    <source>
        <strain evidence="9 10">FDAARGOS_911</strain>
    </source>
</reference>
<keyword evidence="6" id="KW-0288">FMN</keyword>
<keyword evidence="4" id="KW-0813">Transport</keyword>
<dbReference type="OrthoDB" id="9790745at2"/>
<dbReference type="KEGG" id="aun:AWM73_01280"/>
<dbReference type="Gene3D" id="3.40.50.360">
    <property type="match status" value="1"/>
</dbReference>
<dbReference type="Proteomes" id="UP000594771">
    <property type="component" value="Chromosome"/>
</dbReference>
<dbReference type="GO" id="GO:0010181">
    <property type="term" value="F:FMN binding"/>
    <property type="evidence" value="ECO:0007669"/>
    <property type="project" value="InterPro"/>
</dbReference>
<evidence type="ECO:0000256" key="3">
    <source>
        <dbReference type="ARBA" id="ARBA00005267"/>
    </source>
</evidence>
<name>A0A7T2VSF1_9LACT</name>
<dbReference type="EMBL" id="CP065662">
    <property type="protein sequence ID" value="QPS01450.1"/>
    <property type="molecule type" value="Genomic_DNA"/>
</dbReference>
<organism evidence="9 10">
    <name type="scientific">Aerococcus urinae</name>
    <dbReference type="NCBI Taxonomy" id="1376"/>
    <lineage>
        <taxon>Bacteria</taxon>
        <taxon>Bacillati</taxon>
        <taxon>Bacillota</taxon>
        <taxon>Bacilli</taxon>
        <taxon>Lactobacillales</taxon>
        <taxon>Aerococcaceae</taxon>
        <taxon>Aerococcus</taxon>
    </lineage>
</organism>
<evidence type="ECO:0000256" key="7">
    <source>
        <dbReference type="ARBA" id="ARBA00022982"/>
    </source>
</evidence>
<evidence type="ECO:0000313" key="9">
    <source>
        <dbReference type="EMBL" id="QPS01450.1"/>
    </source>
</evidence>
<dbReference type="GeneID" id="35767574"/>
<keyword evidence="7" id="KW-0249">Electron transport</keyword>
<evidence type="ECO:0000313" key="10">
    <source>
        <dbReference type="Proteomes" id="UP000594771"/>
    </source>
</evidence>
<dbReference type="SUPFAM" id="SSF52218">
    <property type="entry name" value="Flavoproteins"/>
    <property type="match status" value="1"/>
</dbReference>